<feature type="transmembrane region" description="Helical" evidence="6">
    <location>
        <begin position="429"/>
        <end position="445"/>
    </location>
</feature>
<feature type="transmembrane region" description="Helical" evidence="6">
    <location>
        <begin position="393"/>
        <end position="409"/>
    </location>
</feature>
<dbReference type="EMBL" id="JAHLFP010000007">
    <property type="protein sequence ID" value="MBU3805514.1"/>
    <property type="molecule type" value="Genomic_DNA"/>
</dbReference>
<evidence type="ECO:0000256" key="3">
    <source>
        <dbReference type="ARBA" id="ARBA00022692"/>
    </source>
</evidence>
<evidence type="ECO:0000313" key="8">
    <source>
        <dbReference type="EMBL" id="MBU3805514.1"/>
    </source>
</evidence>
<feature type="transmembrane region" description="Helical" evidence="6">
    <location>
        <begin position="225"/>
        <end position="243"/>
    </location>
</feature>
<reference evidence="8" key="2">
    <citation type="submission" date="2021-04" db="EMBL/GenBank/DDBJ databases">
        <authorList>
            <person name="Gilroy R."/>
        </authorList>
    </citation>
    <scope>NUCLEOTIDE SEQUENCE</scope>
    <source>
        <strain evidence="8">B5_2728</strain>
    </source>
</reference>
<gene>
    <name evidence="8" type="ORF">H9882_01220</name>
</gene>
<dbReference type="Pfam" id="PF03772">
    <property type="entry name" value="Competence"/>
    <property type="match status" value="1"/>
</dbReference>
<feature type="transmembrane region" description="Helical" evidence="6">
    <location>
        <begin position="327"/>
        <end position="349"/>
    </location>
</feature>
<evidence type="ECO:0000313" key="9">
    <source>
        <dbReference type="Proteomes" id="UP000713596"/>
    </source>
</evidence>
<keyword evidence="4 6" id="KW-1133">Transmembrane helix</keyword>
<keyword evidence="3 6" id="KW-0812">Transmembrane</keyword>
<dbReference type="Proteomes" id="UP000713596">
    <property type="component" value="Unassembled WGS sequence"/>
</dbReference>
<dbReference type="PANTHER" id="PTHR30619:SF1">
    <property type="entry name" value="RECOMBINATION PROTEIN 2"/>
    <property type="match status" value="1"/>
</dbReference>
<evidence type="ECO:0000256" key="4">
    <source>
        <dbReference type="ARBA" id="ARBA00022989"/>
    </source>
</evidence>
<dbReference type="NCBIfam" id="TIGR00360">
    <property type="entry name" value="ComEC_N-term"/>
    <property type="match status" value="1"/>
</dbReference>
<name>A0A948T1B8_9FIRM</name>
<proteinExistence type="predicted"/>
<feature type="transmembrane region" description="Helical" evidence="6">
    <location>
        <begin position="192"/>
        <end position="213"/>
    </location>
</feature>
<evidence type="ECO:0000256" key="5">
    <source>
        <dbReference type="ARBA" id="ARBA00023136"/>
    </source>
</evidence>
<dbReference type="PANTHER" id="PTHR30619">
    <property type="entry name" value="DNA INTERNALIZATION/COMPETENCE PROTEIN COMEC/REC2"/>
    <property type="match status" value="1"/>
</dbReference>
<feature type="transmembrane region" description="Helical" evidence="6">
    <location>
        <begin position="255"/>
        <end position="281"/>
    </location>
</feature>
<feature type="transmembrane region" description="Helical" evidence="6">
    <location>
        <begin position="15"/>
        <end position="35"/>
    </location>
</feature>
<dbReference type="GO" id="GO:0005886">
    <property type="term" value="C:plasma membrane"/>
    <property type="evidence" value="ECO:0007669"/>
    <property type="project" value="UniProtKB-SubCell"/>
</dbReference>
<accession>A0A948T1B8</accession>
<feature type="transmembrane region" description="Helical" evidence="6">
    <location>
        <begin position="287"/>
        <end position="306"/>
    </location>
</feature>
<dbReference type="InterPro" id="IPR004477">
    <property type="entry name" value="ComEC_N"/>
</dbReference>
<protein>
    <submittedName>
        <fullName evidence="8">ComEC/Rec2 family competence protein</fullName>
    </submittedName>
</protein>
<feature type="domain" description="ComEC/Rec2-related protein" evidence="7">
    <location>
        <begin position="173"/>
        <end position="445"/>
    </location>
</feature>
<evidence type="ECO:0000256" key="2">
    <source>
        <dbReference type="ARBA" id="ARBA00022475"/>
    </source>
</evidence>
<sequence>MAGFSFYKGWKDYRLILPIAGVAALCSSALSFMLVTQPILNLAGSEHAVSVVAHQVRTSFEDGSVQGKFKVLSMDGQPLSSGRQFYVTISSFPESEPGEIFETTLRFQPLETGPYKMAYMSQNVFVQAEVVDTARWVGQSRDWTYSFMRLRQELAAKCRRYLPSEEGGVLAAMALGEDSHLSKEVEEAYRKVGISHLLVVSGQHLTLLCGLMIGTQPFMSQNRKIRAIFALLAVAFLVALNGFEPSITRAGIAALFTYLGVFFMLPVDSITSVAVASMVLSLTGSHAVANLGLQLSLAATMAVILSEMATERWTSYMVKMDQPLVYYLAKIGTVLLVPVLCAIFTLPIQLMANLSVSSVSIFANLMVMPFISGIVVLGLLVAVLAWVPWLEGLVRFLALIAGVLIQTMNHVVEWLETWPVSQLVLHREFTTWIVVAALGLAWFCVRVDQKKQMFWGIPVAVVGAVIVHLSMMQNLVYLTLVGSPNNPCAILWEHGQTLVVLQGSQDNLQAVEQELAFRGLEDTPQVWVDLRRNPTELSLPGQTVWQLESFAERQAQEHTLGEACVIYATHTRDTNLVLIDIKGYRIGMLAGTGMFGSALELDLAITGSNQPERVEAAAIASCKPYDWHENLSDEVEFYYFSKRQRLHILPYHSVELWGD</sequence>
<dbReference type="AlphaFoldDB" id="A0A948T1B8"/>
<keyword evidence="2" id="KW-1003">Cell membrane</keyword>
<comment type="caution">
    <text evidence="8">The sequence shown here is derived from an EMBL/GenBank/DDBJ whole genome shotgun (WGS) entry which is preliminary data.</text>
</comment>
<keyword evidence="5 6" id="KW-0472">Membrane</keyword>
<feature type="transmembrane region" description="Helical" evidence="6">
    <location>
        <begin position="457"/>
        <end position="480"/>
    </location>
</feature>
<reference evidence="8" key="1">
    <citation type="journal article" date="2021" name="PeerJ">
        <title>Extensive microbial diversity within the chicken gut microbiome revealed by metagenomics and culture.</title>
        <authorList>
            <person name="Gilroy R."/>
            <person name="Ravi A."/>
            <person name="Getino M."/>
            <person name="Pursley I."/>
            <person name="Horton D.L."/>
            <person name="Alikhan N.F."/>
            <person name="Baker D."/>
            <person name="Gharbi K."/>
            <person name="Hall N."/>
            <person name="Watson M."/>
            <person name="Adriaenssens E.M."/>
            <person name="Foster-Nyarko E."/>
            <person name="Jarju S."/>
            <person name="Secka A."/>
            <person name="Antonio M."/>
            <person name="Oren A."/>
            <person name="Chaudhuri R.R."/>
            <person name="La Ragione R."/>
            <person name="Hildebrand F."/>
            <person name="Pallen M.J."/>
        </authorList>
    </citation>
    <scope>NUCLEOTIDE SEQUENCE</scope>
    <source>
        <strain evidence="8">B5_2728</strain>
    </source>
</reference>
<comment type="subcellular location">
    <subcellularLocation>
        <location evidence="1">Cell membrane</location>
        <topology evidence="1">Multi-pass membrane protein</topology>
    </subcellularLocation>
</comment>
<evidence type="ECO:0000256" key="6">
    <source>
        <dbReference type="SAM" id="Phobius"/>
    </source>
</evidence>
<dbReference type="InterPro" id="IPR052159">
    <property type="entry name" value="Competence_DNA_uptake"/>
</dbReference>
<evidence type="ECO:0000259" key="7">
    <source>
        <dbReference type="Pfam" id="PF03772"/>
    </source>
</evidence>
<feature type="transmembrane region" description="Helical" evidence="6">
    <location>
        <begin position="361"/>
        <end position="386"/>
    </location>
</feature>
<evidence type="ECO:0000256" key="1">
    <source>
        <dbReference type="ARBA" id="ARBA00004651"/>
    </source>
</evidence>
<organism evidence="8 9">
    <name type="scientific">Candidatus Allofournierella pullistercoris</name>
    <dbReference type="NCBI Taxonomy" id="2838597"/>
    <lineage>
        <taxon>Bacteria</taxon>
        <taxon>Bacillati</taxon>
        <taxon>Bacillota</taxon>
        <taxon>Clostridia</taxon>
        <taxon>Eubacteriales</taxon>
        <taxon>Oscillospiraceae</taxon>
        <taxon>Allofournierella</taxon>
    </lineage>
</organism>